<keyword evidence="1" id="KW-0812">Transmembrane</keyword>
<name>A0A9D2SC20_9FIRM</name>
<feature type="transmembrane region" description="Helical" evidence="1">
    <location>
        <begin position="20"/>
        <end position="45"/>
    </location>
</feature>
<reference evidence="2" key="2">
    <citation type="submission" date="2021-04" db="EMBL/GenBank/DDBJ databases">
        <authorList>
            <person name="Gilroy R."/>
        </authorList>
    </citation>
    <scope>NUCLEOTIDE SEQUENCE</scope>
    <source>
        <strain evidence="2">CHK192-8294</strain>
    </source>
</reference>
<gene>
    <name evidence="2" type="ORF">H9712_09370</name>
</gene>
<keyword evidence="1" id="KW-0472">Membrane</keyword>
<evidence type="ECO:0000313" key="3">
    <source>
        <dbReference type="Proteomes" id="UP000823921"/>
    </source>
</evidence>
<comment type="caution">
    <text evidence="2">The sequence shown here is derived from an EMBL/GenBank/DDBJ whole genome shotgun (WGS) entry which is preliminary data.</text>
</comment>
<feature type="transmembrane region" description="Helical" evidence="1">
    <location>
        <begin position="57"/>
        <end position="78"/>
    </location>
</feature>
<protein>
    <submittedName>
        <fullName evidence="2">TIGR04086 family membrane protein</fullName>
    </submittedName>
</protein>
<dbReference type="Proteomes" id="UP000823921">
    <property type="component" value="Unassembled WGS sequence"/>
</dbReference>
<evidence type="ECO:0000313" key="2">
    <source>
        <dbReference type="EMBL" id="HJB81186.1"/>
    </source>
</evidence>
<dbReference type="AlphaFoldDB" id="A0A9D2SC20"/>
<evidence type="ECO:0000256" key="1">
    <source>
        <dbReference type="SAM" id="Phobius"/>
    </source>
</evidence>
<sequence>MVREGVFMGKKEEDQGAKLVRCAVGILLGGLLALGVCMLFLLGASVAISGGLLDMDLTYQITIVGCVLGGFCGGLLAVGRCGGGLAAGLLTGGVLFLLVLTLGALCFRDVSLESGGIGLLCGSLCGGAAAGLLGNGSGKGKRKKRRKR</sequence>
<feature type="transmembrane region" description="Helical" evidence="1">
    <location>
        <begin position="85"/>
        <end position="105"/>
    </location>
</feature>
<accession>A0A9D2SC20</accession>
<organism evidence="2 3">
    <name type="scientific">Candidatus Flavonifractor intestinigallinarum</name>
    <dbReference type="NCBI Taxonomy" id="2838586"/>
    <lineage>
        <taxon>Bacteria</taxon>
        <taxon>Bacillati</taxon>
        <taxon>Bacillota</taxon>
        <taxon>Clostridia</taxon>
        <taxon>Eubacteriales</taxon>
        <taxon>Oscillospiraceae</taxon>
        <taxon>Flavonifractor</taxon>
    </lineage>
</organism>
<reference evidence="2" key="1">
    <citation type="journal article" date="2021" name="PeerJ">
        <title>Extensive microbial diversity within the chicken gut microbiome revealed by metagenomics and culture.</title>
        <authorList>
            <person name="Gilroy R."/>
            <person name="Ravi A."/>
            <person name="Getino M."/>
            <person name="Pursley I."/>
            <person name="Horton D.L."/>
            <person name="Alikhan N.F."/>
            <person name="Baker D."/>
            <person name="Gharbi K."/>
            <person name="Hall N."/>
            <person name="Watson M."/>
            <person name="Adriaenssens E.M."/>
            <person name="Foster-Nyarko E."/>
            <person name="Jarju S."/>
            <person name="Secka A."/>
            <person name="Antonio M."/>
            <person name="Oren A."/>
            <person name="Chaudhuri R.R."/>
            <person name="La Ragione R."/>
            <person name="Hildebrand F."/>
            <person name="Pallen M.J."/>
        </authorList>
    </citation>
    <scope>NUCLEOTIDE SEQUENCE</scope>
    <source>
        <strain evidence="2">CHK192-8294</strain>
    </source>
</reference>
<proteinExistence type="predicted"/>
<keyword evidence="1" id="KW-1133">Transmembrane helix</keyword>
<feature type="transmembrane region" description="Helical" evidence="1">
    <location>
        <begin position="117"/>
        <end position="138"/>
    </location>
</feature>
<dbReference type="EMBL" id="DWXO01000089">
    <property type="protein sequence ID" value="HJB81186.1"/>
    <property type="molecule type" value="Genomic_DNA"/>
</dbReference>